<accession>A0A5J4TM04</accession>
<feature type="compositionally biased region" description="Polar residues" evidence="1">
    <location>
        <begin position="22"/>
        <end position="43"/>
    </location>
</feature>
<dbReference type="Proteomes" id="UP000324800">
    <property type="component" value="Unassembled WGS sequence"/>
</dbReference>
<dbReference type="AlphaFoldDB" id="A0A5J4TM04"/>
<evidence type="ECO:0000313" key="3">
    <source>
        <dbReference type="Proteomes" id="UP000324800"/>
    </source>
</evidence>
<feature type="compositionally biased region" description="Basic and acidic residues" evidence="1">
    <location>
        <begin position="229"/>
        <end position="243"/>
    </location>
</feature>
<name>A0A5J4TM04_9EUKA</name>
<feature type="non-terminal residue" evidence="2">
    <location>
        <position position="414"/>
    </location>
</feature>
<sequence length="414" mass="46540">MSKLCGSLDELLTHDQPRESYISPSTTGSTHGVAGSTKSSQSSHQKNITVGGIAIQQQAFVGKTTNKDIIYAAEILKCPPLLFYSLSHWFSKATQPPPKIINGVRVRPVVTSIANNSWLETMSHSELIQYLRKYDELTKLQPPIVIITEKLKDILFYVRYIQNITTHPDEYPEYTGSRNGKIRYIDPLSNYQPKYSIIETVIKAGGELPTHSMDEIDQLEYTVSGTKNNQKEDKKGISDKSDNDWMDSNAISKQDKNPHNLPKPPKFNDFEGEWEQVFTQHLFSQTLSSFTPTNMKGMPTRYPPSKILTVTLPAFVDTLKPWMPSKKQTSSQVSESQNSLPPTAAEQALIDEQLKFQISSSGQDLAANIEVLDLRRIKNVSVVDVTTICCPKLRFIDFRGSQCLTVPAIVRLTR</sequence>
<gene>
    <name evidence="2" type="ORF">EZS28_045029</name>
</gene>
<dbReference type="EMBL" id="SNRW01028383">
    <property type="protein sequence ID" value="KAA6359444.1"/>
    <property type="molecule type" value="Genomic_DNA"/>
</dbReference>
<feature type="region of interest" description="Disordered" evidence="1">
    <location>
        <begin position="16"/>
        <end position="43"/>
    </location>
</feature>
<feature type="region of interest" description="Disordered" evidence="1">
    <location>
        <begin position="222"/>
        <end position="266"/>
    </location>
</feature>
<evidence type="ECO:0000313" key="2">
    <source>
        <dbReference type="EMBL" id="KAA6359444.1"/>
    </source>
</evidence>
<evidence type="ECO:0000256" key="1">
    <source>
        <dbReference type="SAM" id="MobiDB-lite"/>
    </source>
</evidence>
<organism evidence="2 3">
    <name type="scientific">Streblomastix strix</name>
    <dbReference type="NCBI Taxonomy" id="222440"/>
    <lineage>
        <taxon>Eukaryota</taxon>
        <taxon>Metamonada</taxon>
        <taxon>Preaxostyla</taxon>
        <taxon>Oxymonadida</taxon>
        <taxon>Streblomastigidae</taxon>
        <taxon>Streblomastix</taxon>
    </lineage>
</organism>
<comment type="caution">
    <text evidence="2">The sequence shown here is derived from an EMBL/GenBank/DDBJ whole genome shotgun (WGS) entry which is preliminary data.</text>
</comment>
<protein>
    <submittedName>
        <fullName evidence="2">Uncharacterized protein</fullName>
    </submittedName>
</protein>
<proteinExistence type="predicted"/>
<reference evidence="2 3" key="1">
    <citation type="submission" date="2019-03" db="EMBL/GenBank/DDBJ databases">
        <title>Single cell metagenomics reveals metabolic interactions within the superorganism composed of flagellate Streblomastix strix and complex community of Bacteroidetes bacteria on its surface.</title>
        <authorList>
            <person name="Treitli S.C."/>
            <person name="Kolisko M."/>
            <person name="Husnik F."/>
            <person name="Keeling P."/>
            <person name="Hampl V."/>
        </authorList>
    </citation>
    <scope>NUCLEOTIDE SEQUENCE [LARGE SCALE GENOMIC DNA]</scope>
    <source>
        <strain evidence="2">ST1C</strain>
    </source>
</reference>